<dbReference type="Pfam" id="PF06941">
    <property type="entry name" value="NT5C"/>
    <property type="match status" value="1"/>
</dbReference>
<sequence>MKQRLLVDMDGVLADIYAQLIEFEYQELGIRQSYEKMNGTSEVDTFKNALEYIFSDGFFRNLPVMEGSIEVMRQLNEKYELFIVSAAMEFPKSLTDKFYWLEEHFPFLHWKQIVMCGSKTVIKGDIMIDDHFKNLDYFDGKTLLFSQPHNSSGNTKNHTRVDSWSDVAKILL</sequence>
<accession>A0A4S4A3Z4</accession>
<gene>
    <name evidence="3" type="ORF">E6C50_00280</name>
</gene>
<protein>
    <submittedName>
        <fullName evidence="3">5'(3')-deoxyribonucleotidase</fullName>
    </submittedName>
</protein>
<dbReference type="SFLD" id="SFLDG01126">
    <property type="entry name" value="C1.2:_Nucleotidase_Like"/>
    <property type="match status" value="1"/>
</dbReference>
<reference evidence="3 4" key="1">
    <citation type="submission" date="2019-04" db="EMBL/GenBank/DDBJ databases">
        <title>Flavobacterium sp. nov. isolated from construction timber.</title>
        <authorList>
            <person name="Lin S.-Y."/>
            <person name="Chang C.-T."/>
            <person name="Young C.-C."/>
        </authorList>
    </citation>
    <scope>NUCLEOTIDE SEQUENCE [LARGE SCALE GENOMIC DNA]</scope>
    <source>
        <strain evidence="3 4">CC-CTC003</strain>
    </source>
</reference>
<name>A0A4S4A3Z4_9FLAO</name>
<organism evidence="3 4">
    <name type="scientific">Flavobacterium supellecticarium</name>
    <dbReference type="NCBI Taxonomy" id="2565924"/>
    <lineage>
        <taxon>Bacteria</taxon>
        <taxon>Pseudomonadati</taxon>
        <taxon>Bacteroidota</taxon>
        <taxon>Flavobacteriia</taxon>
        <taxon>Flavobacteriales</taxon>
        <taxon>Flavobacteriaceae</taxon>
        <taxon>Flavobacterium</taxon>
    </lineage>
</organism>
<dbReference type="OrthoDB" id="278110at2"/>
<dbReference type="InterPro" id="IPR023214">
    <property type="entry name" value="HAD_sf"/>
</dbReference>
<dbReference type="EMBL" id="SSNZ01000001">
    <property type="protein sequence ID" value="THF52685.1"/>
    <property type="molecule type" value="Genomic_DNA"/>
</dbReference>
<evidence type="ECO:0000313" key="3">
    <source>
        <dbReference type="EMBL" id="THF52685.1"/>
    </source>
</evidence>
<evidence type="ECO:0000313" key="4">
    <source>
        <dbReference type="Proteomes" id="UP000307507"/>
    </source>
</evidence>
<comment type="caution">
    <text evidence="3">The sequence shown here is derived from an EMBL/GenBank/DDBJ whole genome shotgun (WGS) entry which is preliminary data.</text>
</comment>
<dbReference type="GO" id="GO:0009223">
    <property type="term" value="P:pyrimidine deoxyribonucleotide catabolic process"/>
    <property type="evidence" value="ECO:0007669"/>
    <property type="project" value="TreeGrafter"/>
</dbReference>
<feature type="active site" description="Proton donor" evidence="2">
    <location>
        <position position="10"/>
    </location>
</feature>
<dbReference type="Gene3D" id="1.10.40.40">
    <property type="entry name" value="Deoxyribonucleotidase, domain 2"/>
    <property type="match status" value="1"/>
</dbReference>
<feature type="active site" description="Nucleophile" evidence="2">
    <location>
        <position position="8"/>
    </location>
</feature>
<dbReference type="RefSeq" id="WP_136401210.1">
    <property type="nucleotide sequence ID" value="NZ_SSNZ01000001.1"/>
</dbReference>
<dbReference type="PANTHER" id="PTHR16504:SF4">
    <property type="entry name" value="5'(3')-DEOXYRIBONUCLEOTIDASE"/>
    <property type="match status" value="1"/>
</dbReference>
<dbReference type="Proteomes" id="UP000307507">
    <property type="component" value="Unassembled WGS sequence"/>
</dbReference>
<dbReference type="Gene3D" id="3.40.50.1000">
    <property type="entry name" value="HAD superfamily/HAD-like"/>
    <property type="match status" value="1"/>
</dbReference>
<evidence type="ECO:0000256" key="1">
    <source>
        <dbReference type="ARBA" id="ARBA00009589"/>
    </source>
</evidence>
<dbReference type="SFLD" id="SFLDG01146">
    <property type="entry name" value="C1.2.2"/>
    <property type="match status" value="1"/>
</dbReference>
<dbReference type="SUPFAM" id="SSF56784">
    <property type="entry name" value="HAD-like"/>
    <property type="match status" value="1"/>
</dbReference>
<keyword evidence="4" id="KW-1185">Reference proteome</keyword>
<evidence type="ECO:0000256" key="2">
    <source>
        <dbReference type="PIRSR" id="PIRSR610708-1"/>
    </source>
</evidence>
<proteinExistence type="inferred from homology"/>
<comment type="similarity">
    <text evidence="1">Belongs to the 5'(3')-deoxyribonucleotidase family.</text>
</comment>
<dbReference type="AlphaFoldDB" id="A0A4S4A3Z4"/>
<dbReference type="InterPro" id="IPR036412">
    <property type="entry name" value="HAD-like_sf"/>
</dbReference>
<dbReference type="PANTHER" id="PTHR16504">
    <property type="entry name" value="5'(3')-DEOXYRIBONUCLEOTIDASE"/>
    <property type="match status" value="1"/>
</dbReference>
<dbReference type="SFLD" id="SFLDS00003">
    <property type="entry name" value="Haloacid_Dehalogenase"/>
    <property type="match status" value="1"/>
</dbReference>
<dbReference type="InterPro" id="IPR010708">
    <property type="entry name" value="5'(3')-deoxyribonucleotidase"/>
</dbReference>
<dbReference type="GO" id="GO:0008253">
    <property type="term" value="F:5'-nucleotidase activity"/>
    <property type="evidence" value="ECO:0007669"/>
    <property type="project" value="InterPro"/>
</dbReference>